<keyword evidence="3" id="KW-1185">Reference proteome</keyword>
<dbReference type="InterPro" id="IPR002925">
    <property type="entry name" value="Dienelactn_hydro"/>
</dbReference>
<reference evidence="2 3" key="1">
    <citation type="submission" date="2019-10" db="EMBL/GenBank/DDBJ databases">
        <title>Nonomuraea sp. nov., isolated from Phyllanthus amarus.</title>
        <authorList>
            <person name="Klykleung N."/>
            <person name="Tanasupawat S."/>
        </authorList>
    </citation>
    <scope>NUCLEOTIDE SEQUENCE [LARGE SCALE GENOMIC DNA]</scope>
    <source>
        <strain evidence="2 3">CR1-09</strain>
    </source>
</reference>
<feature type="domain" description="Dienelactone hydrolase" evidence="1">
    <location>
        <begin position="1"/>
        <end position="224"/>
    </location>
</feature>
<dbReference type="AlphaFoldDB" id="A0A5N6BW29"/>
<dbReference type="PANTHER" id="PTHR46623:SF6">
    <property type="entry name" value="ALPHA_BETA-HYDROLASES SUPERFAMILY PROTEIN"/>
    <property type="match status" value="1"/>
</dbReference>
<name>A0A5N6BW29_9ACTN</name>
<dbReference type="Gene3D" id="3.40.50.1820">
    <property type="entry name" value="alpha/beta hydrolase"/>
    <property type="match status" value="1"/>
</dbReference>
<gene>
    <name evidence="2" type="ORF">FH610_015580</name>
</gene>
<evidence type="ECO:0000259" key="1">
    <source>
        <dbReference type="Pfam" id="PF01738"/>
    </source>
</evidence>
<dbReference type="InterPro" id="IPR051049">
    <property type="entry name" value="Dienelactone_hydrolase-like"/>
</dbReference>
<proteinExistence type="predicted"/>
<accession>A0A5N6BW29</accession>
<comment type="caution">
    <text evidence="2">The sequence shown here is derived from an EMBL/GenBank/DDBJ whole genome shotgun (WGS) entry which is preliminary data.</text>
</comment>
<organism evidence="2 3">
    <name type="scientific">Microbispora catharanthi</name>
    <dbReference type="NCBI Taxonomy" id="1712871"/>
    <lineage>
        <taxon>Bacteria</taxon>
        <taxon>Bacillati</taxon>
        <taxon>Actinomycetota</taxon>
        <taxon>Actinomycetes</taxon>
        <taxon>Streptosporangiales</taxon>
        <taxon>Streptosporangiaceae</taxon>
        <taxon>Microbispora</taxon>
    </lineage>
</organism>
<dbReference type="SUPFAM" id="SSF53474">
    <property type="entry name" value="alpha/beta-Hydrolases"/>
    <property type="match status" value="1"/>
</dbReference>
<evidence type="ECO:0000313" key="3">
    <source>
        <dbReference type="Proteomes" id="UP000313066"/>
    </source>
</evidence>
<sequence>MGAFLARPAGPGPFPGVLVAMELFGVSAHVRDVCERLAAEGYVALAPDLYHRDAPGIELPHDAAGRERGFDLLHRLTRDQVVHDVRAAMEHLRARGCVRVGMVGLSLGGHVAYLAATRLDLAAVAVAYGGWIPAADIPLSRPEPTLALTPGITGRVLVLVGAEDRVVPPDHRRMIADALRAAAVRHEIVEYPGVGHGFLCDRRDTFDARAADDAWRRVRELLAEELVEHGVR</sequence>
<evidence type="ECO:0000313" key="2">
    <source>
        <dbReference type="EMBL" id="KAB8184694.1"/>
    </source>
</evidence>
<dbReference type="InterPro" id="IPR029058">
    <property type="entry name" value="AB_hydrolase_fold"/>
</dbReference>
<protein>
    <submittedName>
        <fullName evidence="2">Prolyl oligopeptidase family serine peptidase</fullName>
    </submittedName>
</protein>
<dbReference type="PANTHER" id="PTHR46623">
    <property type="entry name" value="CARBOXYMETHYLENEBUTENOLIDASE-RELATED"/>
    <property type="match status" value="1"/>
</dbReference>
<dbReference type="EMBL" id="VDMA02000007">
    <property type="protein sequence ID" value="KAB8184694.1"/>
    <property type="molecule type" value="Genomic_DNA"/>
</dbReference>
<dbReference type="Proteomes" id="UP000313066">
    <property type="component" value="Unassembled WGS sequence"/>
</dbReference>
<dbReference type="GO" id="GO:0016787">
    <property type="term" value="F:hydrolase activity"/>
    <property type="evidence" value="ECO:0007669"/>
    <property type="project" value="InterPro"/>
</dbReference>
<dbReference type="Pfam" id="PF01738">
    <property type="entry name" value="DLH"/>
    <property type="match status" value="1"/>
</dbReference>